<evidence type="ECO:0000313" key="3">
    <source>
        <dbReference type="EMBL" id="BCR90659.1"/>
    </source>
</evidence>
<dbReference type="SUPFAM" id="SSF100895">
    <property type="entry name" value="Kazal-type serine protease inhibitors"/>
    <property type="match status" value="1"/>
</dbReference>
<dbReference type="EMBL" id="AP024421">
    <property type="protein sequence ID" value="BCR90659.1"/>
    <property type="molecule type" value="Genomic_DNA"/>
</dbReference>
<dbReference type="Gene3D" id="3.30.60.30">
    <property type="match status" value="1"/>
</dbReference>
<dbReference type="PROSITE" id="PS51465">
    <property type="entry name" value="KAZAL_2"/>
    <property type="match status" value="1"/>
</dbReference>
<protein>
    <recommendedName>
        <fullName evidence="2">Kazal-like domain-containing protein</fullName>
    </recommendedName>
</protein>
<name>A0A7R7VTT6_ASPCH</name>
<gene>
    <name evidence="3" type="ORF">ACHE_60545S</name>
</gene>
<sequence length="116" mass="12503">MNLALQASTILLLPLALALPTPEVPEAVEEPSVPVPVTEEASISAPADACQQLCPPEWSPICAKDSDNHIVIFSNQCLFNNANCDKHRYILGRMEECSEAGENTPIPPMFPSAFKG</sequence>
<feature type="domain" description="Kazal-like" evidence="2">
    <location>
        <begin position="44"/>
        <end position="99"/>
    </location>
</feature>
<proteinExistence type="predicted"/>
<dbReference type="GeneID" id="66985017"/>
<dbReference type="RefSeq" id="XP_043139181.1">
    <property type="nucleotide sequence ID" value="XM_043281731.1"/>
</dbReference>
<keyword evidence="1" id="KW-0732">Signal</keyword>
<feature type="signal peptide" evidence="1">
    <location>
        <begin position="1"/>
        <end position="18"/>
    </location>
</feature>
<keyword evidence="4" id="KW-1185">Reference proteome</keyword>
<reference evidence="3" key="2">
    <citation type="submission" date="2021-02" db="EMBL/GenBank/DDBJ databases">
        <title>Aspergillus chevalieri M1 genome sequence.</title>
        <authorList>
            <person name="Kadooka C."/>
            <person name="Mori K."/>
            <person name="Futagami T."/>
        </authorList>
    </citation>
    <scope>NUCLEOTIDE SEQUENCE</scope>
    <source>
        <strain evidence="3">M1</strain>
    </source>
</reference>
<feature type="chain" id="PRO_5031108555" description="Kazal-like domain-containing protein" evidence="1">
    <location>
        <begin position="19"/>
        <end position="116"/>
    </location>
</feature>
<dbReference type="InterPro" id="IPR002350">
    <property type="entry name" value="Kazal_dom"/>
</dbReference>
<dbReference type="KEGG" id="ache:ACHE_60545S"/>
<organism evidence="3 4">
    <name type="scientific">Aspergillus chevalieri</name>
    <name type="common">Eurotium chevalieri</name>
    <dbReference type="NCBI Taxonomy" id="182096"/>
    <lineage>
        <taxon>Eukaryota</taxon>
        <taxon>Fungi</taxon>
        <taxon>Dikarya</taxon>
        <taxon>Ascomycota</taxon>
        <taxon>Pezizomycotina</taxon>
        <taxon>Eurotiomycetes</taxon>
        <taxon>Eurotiomycetidae</taxon>
        <taxon>Eurotiales</taxon>
        <taxon>Aspergillaceae</taxon>
        <taxon>Aspergillus</taxon>
        <taxon>Aspergillus subgen. Aspergillus</taxon>
    </lineage>
</organism>
<reference evidence="3" key="1">
    <citation type="submission" date="2021-01" db="EMBL/GenBank/DDBJ databases">
        <authorList>
            <consortium name="Aspergillus chevalieri M1 genome sequencing consortium"/>
            <person name="Kazuki M."/>
            <person name="Futagami T."/>
        </authorList>
    </citation>
    <scope>NUCLEOTIDE SEQUENCE</scope>
    <source>
        <strain evidence="3">M1</strain>
    </source>
</reference>
<dbReference type="Pfam" id="PF07648">
    <property type="entry name" value="Kazal_2"/>
    <property type="match status" value="1"/>
</dbReference>
<evidence type="ECO:0000256" key="1">
    <source>
        <dbReference type="SAM" id="SignalP"/>
    </source>
</evidence>
<dbReference type="Proteomes" id="UP000637239">
    <property type="component" value="Chromosome 6"/>
</dbReference>
<evidence type="ECO:0000259" key="2">
    <source>
        <dbReference type="PROSITE" id="PS51465"/>
    </source>
</evidence>
<evidence type="ECO:0000313" key="4">
    <source>
        <dbReference type="Proteomes" id="UP000637239"/>
    </source>
</evidence>
<dbReference type="AlphaFoldDB" id="A0A7R7VTT6"/>
<dbReference type="InterPro" id="IPR036058">
    <property type="entry name" value="Kazal_dom_sf"/>
</dbReference>
<dbReference type="CDD" id="cd00104">
    <property type="entry name" value="KAZAL_FS"/>
    <property type="match status" value="1"/>
</dbReference>
<accession>A0A7R7VTT6</accession>